<proteinExistence type="predicted"/>
<evidence type="ECO:0000313" key="1">
    <source>
        <dbReference type="EMBL" id="MPL96078.1"/>
    </source>
</evidence>
<organism evidence="1">
    <name type="scientific">bioreactor metagenome</name>
    <dbReference type="NCBI Taxonomy" id="1076179"/>
    <lineage>
        <taxon>unclassified sequences</taxon>
        <taxon>metagenomes</taxon>
        <taxon>ecological metagenomes</taxon>
    </lineage>
</organism>
<reference evidence="1" key="1">
    <citation type="submission" date="2019-08" db="EMBL/GenBank/DDBJ databases">
        <authorList>
            <person name="Kucharzyk K."/>
            <person name="Murdoch R.W."/>
            <person name="Higgins S."/>
            <person name="Loffler F."/>
        </authorList>
    </citation>
    <scope>NUCLEOTIDE SEQUENCE</scope>
</reference>
<gene>
    <name evidence="1" type="ORF">SDC9_42253</name>
</gene>
<dbReference type="AlphaFoldDB" id="A0A644VXH9"/>
<accession>A0A644VXH9</accession>
<evidence type="ECO:0008006" key="2">
    <source>
        <dbReference type="Google" id="ProtNLM"/>
    </source>
</evidence>
<protein>
    <recommendedName>
        <fullName evidence="2">Conjugative transposon protein TraO</fullName>
    </recommendedName>
</protein>
<dbReference type="EMBL" id="VSSQ01000494">
    <property type="protein sequence ID" value="MPL96078.1"/>
    <property type="molecule type" value="Genomic_DNA"/>
</dbReference>
<sequence length="192" mass="21222">MKRIILGLICLLMVTTGKAGEEVKSLYSGGMLILQPGYTITGNSHQDIRDMSSSIGGILRMYFCRYFTAGIYGGSQKTHYQTTGSDNSYLNLGYGGPFVGLSHKSGKFRYTASAFAGMGAFRNLHIDKQNGSYLSDANLYKASTIVYSPILSIDYAITKRIYITAQTLCLMGEFQNKPFYNPTFQLGILFSR</sequence>
<name>A0A644VXH9_9ZZZZ</name>
<comment type="caution">
    <text evidence="1">The sequence shown here is derived from an EMBL/GenBank/DDBJ whole genome shotgun (WGS) entry which is preliminary data.</text>
</comment>